<sequence>MQMRSIVAAAILLAGGPLSAREALVGGTIIDGTGRTIENGVVVIDRSRLACVGSATECPLDRKTRRIDVAGKFVTPGLVDAHVHFAQTGWIDGRPDGLEDKAVYPYEATVAALRADPGRWHRSYLCSGVTAVLDTGGAPWTVTGPQTRDTDRSDRAHVRAAGPLITHGGRNEFYAYGSLKDEPMFLPMESAAQVRADVARLKAMGAAAIKVWYLDPPKGREDELDALLMETGAAARAAGLPLIVHATELRNAKMALRAGAHLLVHSVEDAPVDAEFLSLLKANDAAYAPTLVVGRNWSRATLSIATGEAATIDDPNRCADTAIMERIGKPQALHAAFLKDWGGKVTPFARRFEAVGREAYVMAGNLRAVRDAGGRIVLATDAGNPLTLHGPSVNWEMEAMQAAGMTPTEIIVAATGAAARAIGLGEATGTLERGKEADLLVLADDPRKDIKAFRSLTHVMRAGVLKPQSDLRVR</sequence>
<dbReference type="SUPFAM" id="SSF51556">
    <property type="entry name" value="Metallo-dependent hydrolases"/>
    <property type="match status" value="1"/>
</dbReference>
<dbReference type="InterPro" id="IPR051781">
    <property type="entry name" value="Metallo-dep_Hydrolase"/>
</dbReference>
<dbReference type="InterPro" id="IPR006680">
    <property type="entry name" value="Amidohydro-rel"/>
</dbReference>
<dbReference type="SUPFAM" id="SSF51338">
    <property type="entry name" value="Composite domain of metallo-dependent hydrolases"/>
    <property type="match status" value="1"/>
</dbReference>
<evidence type="ECO:0000313" key="3">
    <source>
        <dbReference type="EMBL" id="ANY18705.1"/>
    </source>
</evidence>
<gene>
    <name evidence="3" type="ORF">A6F68_00170</name>
</gene>
<dbReference type="InterPro" id="IPR032466">
    <property type="entry name" value="Metal_Hydrolase"/>
</dbReference>
<dbReference type="PANTHER" id="PTHR43135">
    <property type="entry name" value="ALPHA-D-RIBOSE 1-METHYLPHOSPHONATE 5-TRIPHOSPHATE DIPHOSPHATASE"/>
    <property type="match status" value="1"/>
</dbReference>
<accession>A0A1B2A9H4</accession>
<keyword evidence="1" id="KW-0732">Signal</keyword>
<dbReference type="Gene3D" id="3.20.20.140">
    <property type="entry name" value="Metal-dependent hydrolases"/>
    <property type="match status" value="1"/>
</dbReference>
<dbReference type="KEGG" id="ado:A6F68_00170"/>
<dbReference type="GO" id="GO:0016810">
    <property type="term" value="F:hydrolase activity, acting on carbon-nitrogen (but not peptide) bonds"/>
    <property type="evidence" value="ECO:0007669"/>
    <property type="project" value="InterPro"/>
</dbReference>
<dbReference type="Gene3D" id="2.30.40.10">
    <property type="entry name" value="Urease, subunit C, domain 1"/>
    <property type="match status" value="1"/>
</dbReference>
<dbReference type="InterPro" id="IPR011059">
    <property type="entry name" value="Metal-dep_hydrolase_composite"/>
</dbReference>
<name>A0A1B2A9H4_9SPHN</name>
<organism evidence="3 4">
    <name type="scientific">Tsuneonella dongtanensis</name>
    <dbReference type="NCBI Taxonomy" id="692370"/>
    <lineage>
        <taxon>Bacteria</taxon>
        <taxon>Pseudomonadati</taxon>
        <taxon>Pseudomonadota</taxon>
        <taxon>Alphaproteobacteria</taxon>
        <taxon>Sphingomonadales</taxon>
        <taxon>Erythrobacteraceae</taxon>
        <taxon>Tsuneonella</taxon>
    </lineage>
</organism>
<dbReference type="PANTHER" id="PTHR43135:SF3">
    <property type="entry name" value="ALPHA-D-RIBOSE 1-METHYLPHOSPHONATE 5-TRIPHOSPHATE DIPHOSPHATASE"/>
    <property type="match status" value="1"/>
</dbReference>
<evidence type="ECO:0000259" key="2">
    <source>
        <dbReference type="Pfam" id="PF01979"/>
    </source>
</evidence>
<feature type="chain" id="PRO_5008533938" evidence="1">
    <location>
        <begin position="21"/>
        <end position="474"/>
    </location>
</feature>
<dbReference type="EMBL" id="CP016591">
    <property type="protein sequence ID" value="ANY18705.1"/>
    <property type="molecule type" value="Genomic_DNA"/>
</dbReference>
<dbReference type="STRING" id="692370.A6F68_00170"/>
<keyword evidence="4" id="KW-1185">Reference proteome</keyword>
<reference evidence="3 4" key="1">
    <citation type="submission" date="2016-07" db="EMBL/GenBank/DDBJ databases">
        <title>Complete genome sequence of Altererythrobacter dongtanensis KCTC 22672, a type strain with esterase isolated from tidal flat.</title>
        <authorList>
            <person name="Cheng H."/>
            <person name="Wu Y.-H."/>
            <person name="Zhou P."/>
            <person name="Huo Y.-Y."/>
            <person name="Wang C.-S."/>
            <person name="Xu X.-W."/>
        </authorList>
    </citation>
    <scope>NUCLEOTIDE SEQUENCE [LARGE SCALE GENOMIC DNA]</scope>
    <source>
        <strain evidence="3 4">KCTC 22672</strain>
    </source>
</reference>
<feature type="domain" description="Amidohydrolase-related" evidence="2">
    <location>
        <begin position="73"/>
        <end position="463"/>
    </location>
</feature>
<dbReference type="Proteomes" id="UP000092932">
    <property type="component" value="Chromosome"/>
</dbReference>
<protein>
    <submittedName>
        <fullName evidence="3">Imidazolonepropionase</fullName>
    </submittedName>
</protein>
<feature type="signal peptide" evidence="1">
    <location>
        <begin position="1"/>
        <end position="20"/>
    </location>
</feature>
<dbReference type="Pfam" id="PF01979">
    <property type="entry name" value="Amidohydro_1"/>
    <property type="match status" value="1"/>
</dbReference>
<evidence type="ECO:0000256" key="1">
    <source>
        <dbReference type="SAM" id="SignalP"/>
    </source>
</evidence>
<dbReference type="AlphaFoldDB" id="A0A1B2A9H4"/>
<proteinExistence type="predicted"/>
<evidence type="ECO:0000313" key="4">
    <source>
        <dbReference type="Proteomes" id="UP000092932"/>
    </source>
</evidence>